<keyword evidence="3" id="KW-1185">Reference proteome</keyword>
<keyword evidence="1" id="KW-1133">Transmembrane helix</keyword>
<dbReference type="GeneID" id="3660440"/>
<protein>
    <submittedName>
        <fullName evidence="2">Uncharacterized protein</fullName>
    </submittedName>
</protein>
<dbReference type="Proteomes" id="UP000008524">
    <property type="component" value="Chromosome 9"/>
</dbReference>
<dbReference type="RefSeq" id="XP_827154.1">
    <property type="nucleotide sequence ID" value="XM_822061.1"/>
</dbReference>
<dbReference type="KEGG" id="tbr:Tb09.211.0150"/>
<organism evidence="2 3">
    <name type="scientific">Trypanosoma brucei brucei (strain 927/4 GUTat10.1)</name>
    <dbReference type="NCBI Taxonomy" id="185431"/>
    <lineage>
        <taxon>Eukaryota</taxon>
        <taxon>Discoba</taxon>
        <taxon>Euglenozoa</taxon>
        <taxon>Kinetoplastea</taxon>
        <taxon>Metakinetoplastina</taxon>
        <taxon>Trypanosomatida</taxon>
        <taxon>Trypanosomatidae</taxon>
        <taxon>Trypanosoma</taxon>
    </lineage>
</organism>
<reference evidence="2 3" key="1">
    <citation type="journal article" date="2005" name="Science">
        <title>Comparative genomics of trypanosomatid parasitic protozoa.</title>
        <authorList>
            <person name="El-Sayed N.M."/>
            <person name="Myler P.J."/>
            <person name="Blandin G."/>
            <person name="Berriman M."/>
            <person name="Crabtree J."/>
            <person name="Aggarwal G."/>
            <person name="Caler E."/>
            <person name="Renauld H."/>
            <person name="Worthey E.A."/>
            <person name="Hertz-Fowler C."/>
            <person name="Ghedin E."/>
            <person name="Peacock C."/>
            <person name="Bartholomeu D.C."/>
            <person name="Haas B.J."/>
            <person name="Tran A.N."/>
            <person name="Wortman J.R."/>
            <person name="Alsmark U.C."/>
            <person name="Angiuoli S."/>
            <person name="Anupama A."/>
            <person name="Badger J."/>
            <person name="Bringaud F."/>
            <person name="Cadag E."/>
            <person name="Carlton J.M."/>
            <person name="Cerqueira G.C."/>
            <person name="Creasy T."/>
            <person name="Delcher A.L."/>
            <person name="Djikeng A."/>
            <person name="Embley T.M."/>
            <person name="Hauser C."/>
            <person name="Ivens A.C."/>
            <person name="Kummerfeld S.K."/>
            <person name="Pereira-Leal J.B."/>
            <person name="Nilsson D."/>
            <person name="Peterson J."/>
            <person name="Salzberg S.L."/>
            <person name="Shallom J."/>
            <person name="Silva J.C."/>
            <person name="Sundaram J."/>
            <person name="Westenberger S."/>
            <person name="White O."/>
            <person name="Melville S.E."/>
            <person name="Donelson J.E."/>
            <person name="Andersson B."/>
            <person name="Stuart K.D."/>
            <person name="Hall N."/>
        </authorList>
    </citation>
    <scope>NUCLEOTIDE SEQUENCE [LARGE SCALE GENOMIC DNA]</scope>
    <source>
        <strain evidence="2 3">927/4 GUTat10.1</strain>
    </source>
</reference>
<evidence type="ECO:0000313" key="2">
    <source>
        <dbReference type="EMBL" id="EAN76824.1"/>
    </source>
</evidence>
<dbReference type="InParanoid" id="Q38EE6"/>
<reference evidence="2 3" key="2">
    <citation type="journal article" date="2005" name="Science">
        <title>The genome of the African trypanosome Trypanosoma brucei.</title>
        <authorList>
            <person name="Berriman M."/>
            <person name="Ghedin E."/>
            <person name="Hertz-Fowler C."/>
            <person name="Blandin G."/>
            <person name="Renauld H."/>
            <person name="Bartholomeu D.C."/>
            <person name="Lennard N.J."/>
            <person name="Caler E."/>
            <person name="Hamlin N.E."/>
            <person name="Haas B."/>
            <person name="Bohme U."/>
            <person name="Hannick L."/>
            <person name="Aslett M.A."/>
            <person name="Shallom J."/>
            <person name="Marcello L."/>
            <person name="Hou L."/>
            <person name="Wickstead B."/>
            <person name="Alsmark U.C."/>
            <person name="Arrowsmith C."/>
            <person name="Atkin R.J."/>
            <person name="Barron A.J."/>
            <person name="Bringaud F."/>
            <person name="Brooks K."/>
            <person name="Carrington M."/>
            <person name="Cherevach I."/>
            <person name="Chillingworth T.J."/>
            <person name="Churcher C."/>
            <person name="Clark L.N."/>
            <person name="Corton C.H."/>
            <person name="Cronin A."/>
            <person name="Davies R.M."/>
            <person name="Doggett J."/>
            <person name="Djikeng A."/>
            <person name="Feldblyum T."/>
            <person name="Field M.C."/>
            <person name="Fraser A."/>
            <person name="Goodhead I."/>
            <person name="Hance Z."/>
            <person name="Harper D."/>
            <person name="Harris B.R."/>
            <person name="Hauser H."/>
            <person name="Hostetler J."/>
            <person name="Ivens A."/>
            <person name="Jagels K."/>
            <person name="Johnson D."/>
            <person name="Johnson J."/>
            <person name="Jones K."/>
            <person name="Kerhornou A.X."/>
            <person name="Koo H."/>
            <person name="Larke N."/>
            <person name="Landfear S."/>
            <person name="Larkin C."/>
            <person name="Leech V."/>
            <person name="Line A."/>
            <person name="Lord A."/>
            <person name="Macleod A."/>
            <person name="Mooney P.J."/>
            <person name="Moule S."/>
            <person name="Martin D.M."/>
            <person name="Morgan G.W."/>
            <person name="Mungall K."/>
            <person name="Norbertczak H."/>
            <person name="Ormond D."/>
            <person name="Pai G."/>
            <person name="Peacock C.S."/>
            <person name="Peterson J."/>
            <person name="Quail M.A."/>
            <person name="Rabbinowitsch E."/>
            <person name="Rajandream M.A."/>
            <person name="Reitter C."/>
            <person name="Salzberg S.L."/>
            <person name="Sanders M."/>
            <person name="Schobel S."/>
            <person name="Sharp S."/>
            <person name="Simmonds M."/>
            <person name="Simpson A.J."/>
            <person name="Tallon L."/>
            <person name="Turner C.M."/>
            <person name="Tait A."/>
            <person name="Tivey A.R."/>
            <person name="Van Aken S."/>
            <person name="Walker D."/>
            <person name="Wanless D."/>
            <person name="Wang S."/>
            <person name="White B."/>
            <person name="White O."/>
            <person name="Whitehead S."/>
            <person name="Woodward J."/>
            <person name="Wortman J."/>
            <person name="Adams M.D."/>
            <person name="Embley T.M."/>
            <person name="Gull K."/>
            <person name="Ullu E."/>
            <person name="Barry J.D."/>
            <person name="Fairlamb A.H."/>
            <person name="Opperdoes F."/>
            <person name="Barrell B.G."/>
            <person name="Donelson J.E."/>
            <person name="Hall N."/>
            <person name="Fraser C.M."/>
            <person name="Melville S.E."/>
            <person name="El-Sayed N.M."/>
        </authorList>
    </citation>
    <scope>NUCLEOTIDE SEQUENCE [LARGE SCALE GENOMIC DNA]</scope>
    <source>
        <strain evidence="2 3">927/4 GUTat10.1</strain>
    </source>
</reference>
<evidence type="ECO:0000256" key="1">
    <source>
        <dbReference type="SAM" id="Phobius"/>
    </source>
</evidence>
<feature type="transmembrane region" description="Helical" evidence="1">
    <location>
        <begin position="45"/>
        <end position="66"/>
    </location>
</feature>
<evidence type="ECO:0000313" key="3">
    <source>
        <dbReference type="Proteomes" id="UP000008524"/>
    </source>
</evidence>
<dbReference type="PaxDb" id="5691-EAN76824"/>
<gene>
    <name evidence="2" type="ORF">Tb09.211.0150</name>
</gene>
<name>Q38EE6_TRYB2</name>
<keyword evidence="1" id="KW-0472">Membrane</keyword>
<proteinExistence type="predicted"/>
<sequence length="132" mass="15836">MISVAYCKKKKKQNRAPPVELRYFLLPVIHLPSHFFFFFTFHLKFFLSLSFFLFFFFFFPPPGFFCSHPSIFRISVHVTQVFVFNSFQCTTMCCRCIIDVITFTILIHFFTMNTAIFNFCLFFFLCPLHLLI</sequence>
<dbReference type="EMBL" id="CM000207">
    <property type="protein sequence ID" value="EAN76824.1"/>
    <property type="molecule type" value="Genomic_DNA"/>
</dbReference>
<feature type="transmembrane region" description="Helical" evidence="1">
    <location>
        <begin position="21"/>
        <end position="39"/>
    </location>
</feature>
<keyword evidence="1" id="KW-0812">Transmembrane</keyword>
<dbReference type="AlphaFoldDB" id="Q38EE6"/>
<accession>Q38EE6</accession>